<dbReference type="AlphaFoldDB" id="A0A0F8XPA2"/>
<organism evidence="1">
    <name type="scientific">marine sediment metagenome</name>
    <dbReference type="NCBI Taxonomy" id="412755"/>
    <lineage>
        <taxon>unclassified sequences</taxon>
        <taxon>metagenomes</taxon>
        <taxon>ecological metagenomes</taxon>
    </lineage>
</organism>
<sequence length="29" mass="3268">MDQPELEKEAMICTASGRKLYPFDPKPGD</sequence>
<feature type="non-terminal residue" evidence="1">
    <location>
        <position position="29"/>
    </location>
</feature>
<dbReference type="EMBL" id="LAZR01057997">
    <property type="protein sequence ID" value="KKK70847.1"/>
    <property type="molecule type" value="Genomic_DNA"/>
</dbReference>
<reference evidence="1" key="1">
    <citation type="journal article" date="2015" name="Nature">
        <title>Complex archaea that bridge the gap between prokaryotes and eukaryotes.</title>
        <authorList>
            <person name="Spang A."/>
            <person name="Saw J.H."/>
            <person name="Jorgensen S.L."/>
            <person name="Zaremba-Niedzwiedzka K."/>
            <person name="Martijn J."/>
            <person name="Lind A.E."/>
            <person name="van Eijk R."/>
            <person name="Schleper C."/>
            <person name="Guy L."/>
            <person name="Ettema T.J."/>
        </authorList>
    </citation>
    <scope>NUCLEOTIDE SEQUENCE</scope>
</reference>
<accession>A0A0F8XPA2</accession>
<name>A0A0F8XPA2_9ZZZZ</name>
<evidence type="ECO:0000313" key="1">
    <source>
        <dbReference type="EMBL" id="KKK70847.1"/>
    </source>
</evidence>
<proteinExistence type="predicted"/>
<gene>
    <name evidence="1" type="ORF">LCGC14_2919890</name>
</gene>
<comment type="caution">
    <text evidence="1">The sequence shown here is derived from an EMBL/GenBank/DDBJ whole genome shotgun (WGS) entry which is preliminary data.</text>
</comment>
<protein>
    <submittedName>
        <fullName evidence="1">Uncharacterized protein</fullName>
    </submittedName>
</protein>